<proteinExistence type="predicted"/>
<evidence type="ECO:0000313" key="3">
    <source>
        <dbReference type="Proteomes" id="UP000198942"/>
    </source>
</evidence>
<evidence type="ECO:0000259" key="1">
    <source>
        <dbReference type="Pfam" id="PF16391"/>
    </source>
</evidence>
<reference evidence="3" key="1">
    <citation type="submission" date="2016-10" db="EMBL/GenBank/DDBJ databases">
        <authorList>
            <person name="Varghese N."/>
            <person name="Submissions S."/>
        </authorList>
    </citation>
    <scope>NUCLEOTIDE SEQUENCE [LARGE SCALE GENOMIC DNA]</scope>
    <source>
        <strain evidence="3">Gh-48</strain>
    </source>
</reference>
<dbReference type="InterPro" id="IPR032164">
    <property type="entry name" value="DUF5000"/>
</dbReference>
<dbReference type="AlphaFoldDB" id="A0A1H8RBZ0"/>
<dbReference type="Gene3D" id="2.60.40.10">
    <property type="entry name" value="Immunoglobulins"/>
    <property type="match status" value="1"/>
</dbReference>
<accession>A0A1H8RBZ0</accession>
<dbReference type="Pfam" id="PF16389">
    <property type="entry name" value="DUF4998"/>
    <property type="match status" value="1"/>
</dbReference>
<dbReference type="PROSITE" id="PS51257">
    <property type="entry name" value="PROKAR_LIPOPROTEIN"/>
    <property type="match status" value="1"/>
</dbReference>
<dbReference type="STRING" id="551995.SAMN05192574_11087"/>
<sequence>MKIRYSIAAFFLASIAIFACKKYDKDYKAFLDNHEVTYPGLASKVTFHPGNLRAVLVWHPSPDPSIKNYKITWNNATDSVIVDATSHSPADSISVSIPNLKEYVYSFRLVARDDAGNSSVGQDINNVRVYGPAYQSALLNRSYNTANPFQVNDNGSVRLFFIKADTGNVSTTIKYTNTAGAEATKELSVDSSGITLTDLKLGTAIQYRSSYKPTADAVDVFNTTSFDDFPKIYGIVECDKSLFKAYNLPTDIPSAYGWETYYLWDKSTNEPGFHTPGTSMPQWFTFDMGQQASLAKMKIWQRTSALYNYGNPKRFEIYGSNSPNADGSYDSWTKLASFTSVKPSGLPTGQTTQADADFAAAGEPFNFPADLPAYRYIRFKVLETWGGTNYFHLIELTMYKVDK</sequence>
<name>A0A1H8RBZ0_9SPHI</name>
<dbReference type="InterPro" id="IPR003961">
    <property type="entry name" value="FN3_dom"/>
</dbReference>
<keyword evidence="3" id="KW-1185">Reference proteome</keyword>
<dbReference type="InterPro" id="IPR013783">
    <property type="entry name" value="Ig-like_fold"/>
</dbReference>
<dbReference type="Gene3D" id="2.60.120.260">
    <property type="entry name" value="Galactose-binding domain-like"/>
    <property type="match status" value="1"/>
</dbReference>
<dbReference type="RefSeq" id="WP_091217320.1">
    <property type="nucleotide sequence ID" value="NZ_FOCL01000010.1"/>
</dbReference>
<gene>
    <name evidence="2" type="ORF">SAMN05192574_11087</name>
</gene>
<dbReference type="SUPFAM" id="SSF49785">
    <property type="entry name" value="Galactose-binding domain-like"/>
    <property type="match status" value="1"/>
</dbReference>
<dbReference type="InterPro" id="IPR008979">
    <property type="entry name" value="Galactose-bd-like_sf"/>
</dbReference>
<protein>
    <recommendedName>
        <fullName evidence="1">DUF5000 domain-containing protein</fullName>
    </recommendedName>
</protein>
<dbReference type="InterPro" id="IPR036116">
    <property type="entry name" value="FN3_sf"/>
</dbReference>
<evidence type="ECO:0000313" key="2">
    <source>
        <dbReference type="EMBL" id="SEO64039.1"/>
    </source>
</evidence>
<dbReference type="Proteomes" id="UP000198942">
    <property type="component" value="Unassembled WGS sequence"/>
</dbReference>
<dbReference type="EMBL" id="FOCL01000010">
    <property type="protein sequence ID" value="SEO64039.1"/>
    <property type="molecule type" value="Genomic_DNA"/>
</dbReference>
<dbReference type="SUPFAM" id="SSF49265">
    <property type="entry name" value="Fibronectin type III"/>
    <property type="match status" value="1"/>
</dbReference>
<dbReference type="CDD" id="cd00063">
    <property type="entry name" value="FN3"/>
    <property type="match status" value="1"/>
</dbReference>
<organism evidence="2 3">
    <name type="scientific">Mucilaginibacter gossypiicola</name>
    <dbReference type="NCBI Taxonomy" id="551995"/>
    <lineage>
        <taxon>Bacteria</taxon>
        <taxon>Pseudomonadati</taxon>
        <taxon>Bacteroidota</taxon>
        <taxon>Sphingobacteriia</taxon>
        <taxon>Sphingobacteriales</taxon>
        <taxon>Sphingobacteriaceae</taxon>
        <taxon>Mucilaginibacter</taxon>
    </lineage>
</organism>
<dbReference type="OrthoDB" id="1043438at2"/>
<dbReference type="Pfam" id="PF16391">
    <property type="entry name" value="DUF5000"/>
    <property type="match status" value="1"/>
</dbReference>
<feature type="domain" description="DUF5000" evidence="1">
    <location>
        <begin position="264"/>
        <end position="400"/>
    </location>
</feature>